<dbReference type="Gene3D" id="3.30.365.10">
    <property type="entry name" value="Aldehyde oxidase/xanthine dehydrogenase, molybdopterin binding domain"/>
    <property type="match status" value="4"/>
</dbReference>
<dbReference type="PANTHER" id="PTHR47495:SF1">
    <property type="entry name" value="BLL3820 PROTEIN"/>
    <property type="match status" value="1"/>
</dbReference>
<keyword evidence="1" id="KW-1133">Transmembrane helix</keyword>
<dbReference type="SUPFAM" id="SSF56003">
    <property type="entry name" value="Molybdenum cofactor-binding domain"/>
    <property type="match status" value="2"/>
</dbReference>
<dbReference type="PANTHER" id="PTHR47495">
    <property type="entry name" value="ALDEHYDE DEHYDROGENASE"/>
    <property type="match status" value="1"/>
</dbReference>
<dbReference type="InterPro" id="IPR008274">
    <property type="entry name" value="AldOxase/xan_DH_MoCoBD1"/>
</dbReference>
<feature type="domain" description="Aldehyde oxidase/xanthine dehydrogenase a/b hammerhead" evidence="2">
    <location>
        <begin position="239"/>
        <end position="317"/>
    </location>
</feature>
<dbReference type="Pfam" id="PF02738">
    <property type="entry name" value="MoCoBD_1"/>
    <property type="match status" value="1"/>
</dbReference>
<dbReference type="InterPro" id="IPR046867">
    <property type="entry name" value="AldOxase/xan_DH_MoCoBD2"/>
</dbReference>
<accession>A0A365U8Z6</accession>
<dbReference type="Proteomes" id="UP000253370">
    <property type="component" value="Unassembled WGS sequence"/>
</dbReference>
<evidence type="ECO:0000313" key="3">
    <source>
        <dbReference type="EMBL" id="RBI85017.1"/>
    </source>
</evidence>
<dbReference type="Pfam" id="PF20256">
    <property type="entry name" value="MoCoBD_2"/>
    <property type="match status" value="1"/>
</dbReference>
<dbReference type="AlphaFoldDB" id="A0A365U8Z6"/>
<dbReference type="InterPro" id="IPR037165">
    <property type="entry name" value="AldOxase/xan_DH_Mopterin-bd_sf"/>
</dbReference>
<comment type="caution">
    <text evidence="3">The sequence shown here is derived from an EMBL/GenBank/DDBJ whole genome shotgun (WGS) entry which is preliminary data.</text>
</comment>
<evidence type="ECO:0000313" key="4">
    <source>
        <dbReference type="Proteomes" id="UP000253370"/>
    </source>
</evidence>
<keyword evidence="1" id="KW-0472">Membrane</keyword>
<feature type="transmembrane region" description="Helical" evidence="1">
    <location>
        <begin position="12"/>
        <end position="30"/>
    </location>
</feature>
<dbReference type="OrthoDB" id="9767994at2"/>
<dbReference type="SMART" id="SM01008">
    <property type="entry name" value="Ald_Xan_dh_C"/>
    <property type="match status" value="1"/>
</dbReference>
<evidence type="ECO:0000259" key="2">
    <source>
        <dbReference type="SMART" id="SM01008"/>
    </source>
</evidence>
<evidence type="ECO:0000256" key="1">
    <source>
        <dbReference type="SAM" id="Phobius"/>
    </source>
</evidence>
<dbReference type="InterPro" id="IPR000674">
    <property type="entry name" value="Ald_Oxase/Xan_DH_a/b"/>
</dbReference>
<dbReference type="Gene3D" id="3.90.1170.50">
    <property type="entry name" value="Aldehyde oxidase/xanthine dehydrogenase, a/b hammerhead"/>
    <property type="match status" value="1"/>
</dbReference>
<sequence>MASIGKIARRSFLVGTVAVAGGVAFGYWRYRTPYPNPLEPGEGAAVLNPWVVVDSDGVTLITPRADKGQGAVQVQAALLAEELDVDPGEVRTAFGPPAPVYYNSVVASEGMPVAATDDGIIARLMREGVSDAAAKLLGMQVTGGSTTVPDAYEKLRRAGAVARETLKRAAAARTGADVADLRTEAGRVILPDGTALPYADLAAEAAEVEAPDFVALRDPAEWRILGQPVQRLDMAAKCTGTQDFGIDHRQEGLLHATVRTHPGWGDSVTSIDSRAAEGMRGVERVVQITGGVGVIADNTWRAMRAAEAVQIDWGPSPIAESSDAMWEGFAGSFTEDRRDSRFKDEGDVEAALAGAEVMEAEYRVPFLAHAPLEPMNATVQVSGDRVDVWTGTQIPRFLQANVAEVVGVDPEQVHVHNTMIGGSFGHRLEDLHVRQAAEVAMRVPGRPVKMTWSREEDMAHDFPRTMQLARMRGAVRDGRVEAYDLSIAAHSTFASQGPRWGVPAAGPDIAIVAGAWDQPFAIPNYRVTGYRVPGGVPVSSWRSVGASGNGFLHDGFLDELIHAAGADPLEERLRLCWHAPSRRVLEAVGEMCGWDGPRMGEGRGRGVAYCLSFGVPTAEVVEVTATEDGIRIDAVYVAAEVGRVLDPVNVEAQMTGGALFGLGHAMFSELTFAGHQVEQRNYDLYETLRLPQVPKVIEARALETTDEIRGIGEPPVPPAAPALANAIFAATGERLREMPFAKAVRFV</sequence>
<gene>
    <name evidence="3" type="ORF">DRV85_10150</name>
</gene>
<dbReference type="InterPro" id="IPR012368">
    <property type="entry name" value="OxRdtase_Mopterin-bd_su_IorB"/>
</dbReference>
<dbReference type="EMBL" id="QNTQ01000008">
    <property type="protein sequence ID" value="RBI85017.1"/>
    <property type="molecule type" value="Genomic_DNA"/>
</dbReference>
<name>A0A365U8Z6_9RHOB</name>
<dbReference type="GO" id="GO:0016491">
    <property type="term" value="F:oxidoreductase activity"/>
    <property type="evidence" value="ECO:0007669"/>
    <property type="project" value="InterPro"/>
</dbReference>
<protein>
    <submittedName>
        <fullName evidence="3">Xanthine dehydrogenase family protein molybdopterin-binding subunit</fullName>
    </submittedName>
</protein>
<dbReference type="RefSeq" id="WP_113289345.1">
    <property type="nucleotide sequence ID" value="NZ_QNTQ01000008.1"/>
</dbReference>
<organism evidence="3 4">
    <name type="scientific">Rhodosalinus halophilus</name>
    <dbReference type="NCBI Taxonomy" id="2259333"/>
    <lineage>
        <taxon>Bacteria</taxon>
        <taxon>Pseudomonadati</taxon>
        <taxon>Pseudomonadota</taxon>
        <taxon>Alphaproteobacteria</taxon>
        <taxon>Rhodobacterales</taxon>
        <taxon>Paracoccaceae</taxon>
        <taxon>Rhodosalinus</taxon>
    </lineage>
</organism>
<reference evidence="3 4" key="1">
    <citation type="submission" date="2018-07" db="EMBL/GenBank/DDBJ databases">
        <title>Rhodosalinus sp. strain E84T genomic sequence and assembly.</title>
        <authorList>
            <person name="Liu Z.-W."/>
            <person name="Lu D.-C."/>
        </authorList>
    </citation>
    <scope>NUCLEOTIDE SEQUENCE [LARGE SCALE GENOMIC DNA]</scope>
    <source>
        <strain evidence="3 4">E84</strain>
    </source>
</reference>
<proteinExistence type="predicted"/>
<dbReference type="InterPro" id="IPR052516">
    <property type="entry name" value="N-heterocyclic_Hydroxylase"/>
</dbReference>
<keyword evidence="1" id="KW-0812">Transmembrane</keyword>
<dbReference type="PIRSF" id="PIRSF036389">
    <property type="entry name" value="IOR_B"/>
    <property type="match status" value="1"/>
</dbReference>
<keyword evidence="4" id="KW-1185">Reference proteome</keyword>